<sequence length="231" mass="27250">MYHRVVKKELTDSKFNVFVTEKNLEQQIQYFLKRKYQLVTFKDLQTQFIKKPMILTFDDGYLDNYQNLYPILKKYNVKAVIFVLVNSSYNHWDVDLGEPRAELMTDEHILELSKSGLVEIASHGMNHHHLPKLNDISLNNELIESKKKIEKLLNDKVVSFAYPYGDYDEREKQAVKNSGYDFGIATVKGSAYFKDDLFEIRRVHMFPNESKVSLWKKSSGFYLRYLKIKGK</sequence>
<dbReference type="GO" id="GO:0005975">
    <property type="term" value="P:carbohydrate metabolic process"/>
    <property type="evidence" value="ECO:0007669"/>
    <property type="project" value="InterPro"/>
</dbReference>
<gene>
    <name evidence="4" type="ORF">MNB_SUP05-5-794</name>
</gene>
<dbReference type="CDD" id="cd10918">
    <property type="entry name" value="CE4_NodB_like_5s_6s"/>
    <property type="match status" value="1"/>
</dbReference>
<dbReference type="SUPFAM" id="SSF88713">
    <property type="entry name" value="Glycoside hydrolase/deacetylase"/>
    <property type="match status" value="1"/>
</dbReference>
<dbReference type="AlphaFoldDB" id="A0A1W1BFT2"/>
<dbReference type="Gene3D" id="3.20.20.370">
    <property type="entry name" value="Glycoside hydrolase/deacetylase"/>
    <property type="match status" value="1"/>
</dbReference>
<evidence type="ECO:0000256" key="2">
    <source>
        <dbReference type="ARBA" id="ARBA00022729"/>
    </source>
</evidence>
<dbReference type="InterPro" id="IPR051398">
    <property type="entry name" value="Polysacch_Deacetylase"/>
</dbReference>
<evidence type="ECO:0000256" key="1">
    <source>
        <dbReference type="ARBA" id="ARBA00004613"/>
    </source>
</evidence>
<dbReference type="InterPro" id="IPR002509">
    <property type="entry name" value="NODB_dom"/>
</dbReference>
<feature type="domain" description="NodB homology" evidence="3">
    <location>
        <begin position="51"/>
        <end position="231"/>
    </location>
</feature>
<dbReference type="PANTHER" id="PTHR34216:SF3">
    <property type="entry name" value="POLY-BETA-1,6-N-ACETYL-D-GLUCOSAMINE N-DEACETYLASE"/>
    <property type="match status" value="1"/>
</dbReference>
<dbReference type="PANTHER" id="PTHR34216">
    <property type="match status" value="1"/>
</dbReference>
<dbReference type="PROSITE" id="PS51677">
    <property type="entry name" value="NODB"/>
    <property type="match status" value="1"/>
</dbReference>
<evidence type="ECO:0000313" key="4">
    <source>
        <dbReference type="EMBL" id="SFV52371.1"/>
    </source>
</evidence>
<accession>A0A1W1BFT2</accession>
<dbReference type="InterPro" id="IPR011330">
    <property type="entry name" value="Glyco_hydro/deAcase_b/a-brl"/>
</dbReference>
<keyword evidence="2" id="KW-0732">Signal</keyword>
<dbReference type="EMBL" id="FPHJ01000005">
    <property type="protein sequence ID" value="SFV52371.1"/>
    <property type="molecule type" value="Genomic_DNA"/>
</dbReference>
<proteinExistence type="predicted"/>
<comment type="subcellular location">
    <subcellularLocation>
        <location evidence="1">Secreted</location>
    </subcellularLocation>
</comment>
<evidence type="ECO:0000259" key="3">
    <source>
        <dbReference type="PROSITE" id="PS51677"/>
    </source>
</evidence>
<organism evidence="4">
    <name type="scientific">hydrothermal vent metagenome</name>
    <dbReference type="NCBI Taxonomy" id="652676"/>
    <lineage>
        <taxon>unclassified sequences</taxon>
        <taxon>metagenomes</taxon>
        <taxon>ecological metagenomes</taxon>
    </lineage>
</organism>
<protein>
    <submittedName>
        <fullName evidence="4">Polysaccharide deacetylase family protein</fullName>
    </submittedName>
</protein>
<name>A0A1W1BFT2_9ZZZZ</name>
<reference evidence="4" key="1">
    <citation type="submission" date="2016-10" db="EMBL/GenBank/DDBJ databases">
        <authorList>
            <person name="de Groot N.N."/>
        </authorList>
    </citation>
    <scope>NUCLEOTIDE SEQUENCE</scope>
</reference>
<dbReference type="Pfam" id="PF01522">
    <property type="entry name" value="Polysacc_deac_1"/>
    <property type="match status" value="1"/>
</dbReference>
<dbReference type="GO" id="GO:0005576">
    <property type="term" value="C:extracellular region"/>
    <property type="evidence" value="ECO:0007669"/>
    <property type="project" value="UniProtKB-SubCell"/>
</dbReference>
<dbReference type="GO" id="GO:0016810">
    <property type="term" value="F:hydrolase activity, acting on carbon-nitrogen (but not peptide) bonds"/>
    <property type="evidence" value="ECO:0007669"/>
    <property type="project" value="InterPro"/>
</dbReference>